<evidence type="ECO:0000259" key="11">
    <source>
        <dbReference type="Pfam" id="PF22638"/>
    </source>
</evidence>
<dbReference type="PANTHER" id="PTHR30033">
    <property type="entry name" value="FLAGELLAR HOOK-ASSOCIATED PROTEIN 1"/>
    <property type="match status" value="1"/>
</dbReference>
<dbReference type="PRINTS" id="PR01005">
    <property type="entry name" value="FLGHOOKAP1"/>
</dbReference>
<dbReference type="Pfam" id="PF00460">
    <property type="entry name" value="Flg_bb_rod"/>
    <property type="match status" value="1"/>
</dbReference>
<dbReference type="Pfam" id="PF06429">
    <property type="entry name" value="Flg_bbr_C"/>
    <property type="match status" value="1"/>
</dbReference>
<evidence type="ECO:0000259" key="10">
    <source>
        <dbReference type="Pfam" id="PF21158"/>
    </source>
</evidence>
<feature type="domain" description="Flagellar basal-body/hook protein C-terminal" evidence="9">
    <location>
        <begin position="585"/>
        <end position="622"/>
    </location>
</feature>
<keyword evidence="6" id="KW-0975">Bacterial flagellum</keyword>
<evidence type="ECO:0000256" key="7">
    <source>
        <dbReference type="SAM" id="Coils"/>
    </source>
</evidence>
<dbReference type="InterPro" id="IPR002371">
    <property type="entry name" value="FlgK"/>
</dbReference>
<gene>
    <name evidence="12" type="primary">flgK</name>
    <name evidence="12" type="ORF">H4O09_12960</name>
</gene>
<dbReference type="RefSeq" id="WP_182622921.1">
    <property type="nucleotide sequence ID" value="NZ_JACIUV010000006.1"/>
</dbReference>
<dbReference type="Proteomes" id="UP000550609">
    <property type="component" value="Unassembled WGS sequence"/>
</dbReference>
<evidence type="ECO:0000256" key="6">
    <source>
        <dbReference type="ARBA" id="ARBA00023143"/>
    </source>
</evidence>
<evidence type="ECO:0000256" key="5">
    <source>
        <dbReference type="ARBA" id="ARBA00022525"/>
    </source>
</evidence>
<dbReference type="SUPFAM" id="SSF64518">
    <property type="entry name" value="Phase 1 flagellin"/>
    <property type="match status" value="2"/>
</dbReference>
<keyword evidence="12" id="KW-0969">Cilium</keyword>
<dbReference type="GO" id="GO:0009424">
    <property type="term" value="C:bacterial-type flagellum hook"/>
    <property type="evidence" value="ECO:0007669"/>
    <property type="project" value="InterPro"/>
</dbReference>
<sequence length="627" mass="64218">MTSVLNSSTSALLAFQRALSTVSHNVANINTVGYSRQSTEFAAATPDKVGAHYIGSGTRINDIRRVADQLAITRLIDSNAEVAHLQTLSGLADRVDSLLSDRSTNLEGRWSAFFDAVSGLSSDAASTAQRQNTLDEAQALAGRFSRLNGQMDALNQEVNNGLIAAASEINRLSGEIAQLNRQIGSNPAKAAPDLLDRRDALASQLVSYTGGSVNLQDGGVMNVFAAGGTALVVGTTASRVQAVPDAFQPERLQLALTTTNLSVDLSNTALGGSVGGLLDFRRDVLDPAQAELGRIALGLTQSFNAQQAAGVDQYGERGQDLFSLGSPQALASLRNTGSASVQISGIDLAKLDGNNLKLSFNGSNWQATKAANGEPVAMTGSGTAADPFVVNGMQVVIAGGAAASNDAFLLKPSAGLGGSLQVAISDPARLAAASPVLASASLANTGSGRVGALRVTDSSHPDLGTPANIIFTSSSQYTLDGAGPYPFTPGSTISANGWQITVDGAPNAGDSFQLGPTGAGSSDNGNANLLAAVEDLRLFSAGTQSLTDVMAGLTTRVGSAARGAEYSLQAATVLQQQAQGARDSISGVNLDEEAAQMLKLQQAYQAASQMVATADNMFQTILGAVSR</sequence>
<keyword evidence="12" id="KW-0282">Flagellum</keyword>
<evidence type="ECO:0000256" key="2">
    <source>
        <dbReference type="ARBA" id="ARBA00004613"/>
    </source>
</evidence>
<dbReference type="Pfam" id="PF22638">
    <property type="entry name" value="FlgK_D1"/>
    <property type="match status" value="1"/>
</dbReference>
<evidence type="ECO:0000256" key="1">
    <source>
        <dbReference type="ARBA" id="ARBA00004365"/>
    </source>
</evidence>
<keyword evidence="7" id="KW-0175">Coiled coil</keyword>
<comment type="caution">
    <text evidence="12">The sequence shown here is derived from an EMBL/GenBank/DDBJ whole genome shotgun (WGS) entry which is preliminary data.</text>
</comment>
<accession>A0A7W3YWH3</accession>
<dbReference type="AlphaFoldDB" id="A0A7W3YWH3"/>
<evidence type="ECO:0000259" key="8">
    <source>
        <dbReference type="Pfam" id="PF00460"/>
    </source>
</evidence>
<name>A0A7W3YWH3_9GAMM</name>
<evidence type="ECO:0000259" key="9">
    <source>
        <dbReference type="Pfam" id="PF06429"/>
    </source>
</evidence>
<protein>
    <recommendedName>
        <fullName evidence="4">Flagellar hook-associated protein 1</fullName>
    </recommendedName>
</protein>
<feature type="coiled-coil region" evidence="7">
    <location>
        <begin position="137"/>
        <end position="182"/>
    </location>
</feature>
<dbReference type="PANTHER" id="PTHR30033:SF1">
    <property type="entry name" value="FLAGELLAR HOOK-ASSOCIATED PROTEIN 1"/>
    <property type="match status" value="1"/>
</dbReference>
<evidence type="ECO:0000256" key="4">
    <source>
        <dbReference type="ARBA" id="ARBA00016244"/>
    </source>
</evidence>
<dbReference type="GO" id="GO:0005198">
    <property type="term" value="F:structural molecule activity"/>
    <property type="evidence" value="ECO:0007669"/>
    <property type="project" value="InterPro"/>
</dbReference>
<dbReference type="EMBL" id="JACIUV010000006">
    <property type="protein sequence ID" value="MBB1117963.1"/>
    <property type="molecule type" value="Genomic_DNA"/>
</dbReference>
<keyword evidence="12" id="KW-0966">Cell projection</keyword>
<feature type="domain" description="Flagellar hook-associated protein 1 D2-like" evidence="10">
    <location>
        <begin position="334"/>
        <end position="412"/>
    </location>
</feature>
<dbReference type="Pfam" id="PF21158">
    <property type="entry name" value="flgK_1st_1"/>
    <property type="match status" value="1"/>
</dbReference>
<dbReference type="GO" id="GO:0044780">
    <property type="term" value="P:bacterial-type flagellum assembly"/>
    <property type="evidence" value="ECO:0007669"/>
    <property type="project" value="InterPro"/>
</dbReference>
<dbReference type="InterPro" id="IPR001444">
    <property type="entry name" value="Flag_bb_rod_N"/>
</dbReference>
<evidence type="ECO:0000313" key="12">
    <source>
        <dbReference type="EMBL" id="MBB1117963.1"/>
    </source>
</evidence>
<dbReference type="NCBIfam" id="TIGR02492">
    <property type="entry name" value="flgK_ends"/>
    <property type="match status" value="1"/>
</dbReference>
<dbReference type="InterPro" id="IPR049119">
    <property type="entry name" value="FlgK_D2-like"/>
</dbReference>
<proteinExistence type="inferred from homology"/>
<comment type="similarity">
    <text evidence="3">Belongs to the flagella basal body rod proteins family.</text>
</comment>
<evidence type="ECO:0000313" key="13">
    <source>
        <dbReference type="Proteomes" id="UP000550609"/>
    </source>
</evidence>
<dbReference type="GO" id="GO:0005576">
    <property type="term" value="C:extracellular region"/>
    <property type="evidence" value="ECO:0007669"/>
    <property type="project" value="UniProtKB-SubCell"/>
</dbReference>
<comment type="subcellular location">
    <subcellularLocation>
        <location evidence="1">Bacterial flagellum</location>
    </subcellularLocation>
    <subcellularLocation>
        <location evidence="2">Secreted</location>
    </subcellularLocation>
</comment>
<keyword evidence="5" id="KW-0964">Secreted</keyword>
<reference evidence="12 13" key="1">
    <citation type="submission" date="2020-08" db="EMBL/GenBank/DDBJ databases">
        <title>Stenotrophomonas sp. W1S232.</title>
        <authorList>
            <person name="Deng Y."/>
        </authorList>
    </citation>
    <scope>NUCLEOTIDE SEQUENCE [LARGE SCALE GENOMIC DNA]</scope>
    <source>
        <strain evidence="12 13">W1S232</strain>
    </source>
</reference>
<organism evidence="12 13">
    <name type="scientific">Stenotrophomonas koreensis</name>
    <dbReference type="NCBI Taxonomy" id="266128"/>
    <lineage>
        <taxon>Bacteria</taxon>
        <taxon>Pseudomonadati</taxon>
        <taxon>Pseudomonadota</taxon>
        <taxon>Gammaproteobacteria</taxon>
        <taxon>Lysobacterales</taxon>
        <taxon>Lysobacteraceae</taxon>
        <taxon>Stenotrophomonas</taxon>
    </lineage>
</organism>
<feature type="domain" description="Flagellar basal body rod protein N-terminal" evidence="8">
    <location>
        <begin position="5"/>
        <end position="34"/>
    </location>
</feature>
<dbReference type="InterPro" id="IPR010930">
    <property type="entry name" value="Flg_bb/hook_C_dom"/>
</dbReference>
<dbReference type="InterPro" id="IPR053927">
    <property type="entry name" value="FlgK_helical"/>
</dbReference>
<evidence type="ECO:0000256" key="3">
    <source>
        <dbReference type="ARBA" id="ARBA00009677"/>
    </source>
</evidence>
<feature type="domain" description="Flagellar hook-associated protein FlgK helical" evidence="11">
    <location>
        <begin position="93"/>
        <end position="322"/>
    </location>
</feature>